<dbReference type="Proteomes" id="UP000305948">
    <property type="component" value="Unassembled WGS sequence"/>
</dbReference>
<evidence type="ECO:0000313" key="2">
    <source>
        <dbReference type="EMBL" id="TFK48687.1"/>
    </source>
</evidence>
<dbReference type="EMBL" id="ML213518">
    <property type="protein sequence ID" value="TFK48687.1"/>
    <property type="molecule type" value="Genomic_DNA"/>
</dbReference>
<accession>A0A5C3MUH6</accession>
<evidence type="ECO:0000313" key="3">
    <source>
        <dbReference type="Proteomes" id="UP000305948"/>
    </source>
</evidence>
<keyword evidence="3" id="KW-1185">Reference proteome</keyword>
<organism evidence="2 3">
    <name type="scientific">Heliocybe sulcata</name>
    <dbReference type="NCBI Taxonomy" id="5364"/>
    <lineage>
        <taxon>Eukaryota</taxon>
        <taxon>Fungi</taxon>
        <taxon>Dikarya</taxon>
        <taxon>Basidiomycota</taxon>
        <taxon>Agaricomycotina</taxon>
        <taxon>Agaricomycetes</taxon>
        <taxon>Gloeophyllales</taxon>
        <taxon>Gloeophyllaceae</taxon>
        <taxon>Heliocybe</taxon>
    </lineage>
</organism>
<protein>
    <submittedName>
        <fullName evidence="2">Uncharacterized protein</fullName>
    </submittedName>
</protein>
<dbReference type="AlphaFoldDB" id="A0A5C3MUH6"/>
<feature type="region of interest" description="Disordered" evidence="1">
    <location>
        <begin position="128"/>
        <end position="158"/>
    </location>
</feature>
<feature type="compositionally biased region" description="Low complexity" evidence="1">
    <location>
        <begin position="139"/>
        <end position="158"/>
    </location>
</feature>
<gene>
    <name evidence="2" type="ORF">OE88DRAFT_491168</name>
</gene>
<sequence length="357" mass="38797">MNWLTTWYSIALWRSCSPNVSNLAVSSHRPSPEAGDILSLVQETAESQATTVELGAYDLLWDNEDATMHSESPVDLAAGAPHDVDNVKSRWSDEEEVFSSQDSLPHEEAMLEDAELEEASQYNVVHGGDNELWEDDSFESPVSSQESSDSSQGSLSSDPLQGLEHVFVLEETSLSDPTGNKSAFVHTPALNISFINDWLPGGIALEGPGKETPPEGVLMCKEDHQEGSLSTLFHVPFSSDEQQRAEMIGFPHLDQGYAQEVAFPAPRSGYGELFDDISFDHEPHGHQETELGMACPGNANYEGYTVPGSPGIQSAVRLARRNPDFPGSPPAFISCFAPGDLAIDQGLNVDDDDVLDF</sequence>
<evidence type="ECO:0000256" key="1">
    <source>
        <dbReference type="SAM" id="MobiDB-lite"/>
    </source>
</evidence>
<proteinExistence type="predicted"/>
<reference evidence="2 3" key="1">
    <citation type="journal article" date="2019" name="Nat. Ecol. Evol.">
        <title>Megaphylogeny resolves global patterns of mushroom evolution.</title>
        <authorList>
            <person name="Varga T."/>
            <person name="Krizsan K."/>
            <person name="Foldi C."/>
            <person name="Dima B."/>
            <person name="Sanchez-Garcia M."/>
            <person name="Sanchez-Ramirez S."/>
            <person name="Szollosi G.J."/>
            <person name="Szarkandi J.G."/>
            <person name="Papp V."/>
            <person name="Albert L."/>
            <person name="Andreopoulos W."/>
            <person name="Angelini C."/>
            <person name="Antonin V."/>
            <person name="Barry K.W."/>
            <person name="Bougher N.L."/>
            <person name="Buchanan P."/>
            <person name="Buyck B."/>
            <person name="Bense V."/>
            <person name="Catcheside P."/>
            <person name="Chovatia M."/>
            <person name="Cooper J."/>
            <person name="Damon W."/>
            <person name="Desjardin D."/>
            <person name="Finy P."/>
            <person name="Geml J."/>
            <person name="Haridas S."/>
            <person name="Hughes K."/>
            <person name="Justo A."/>
            <person name="Karasinski D."/>
            <person name="Kautmanova I."/>
            <person name="Kiss B."/>
            <person name="Kocsube S."/>
            <person name="Kotiranta H."/>
            <person name="LaButti K.M."/>
            <person name="Lechner B.E."/>
            <person name="Liimatainen K."/>
            <person name="Lipzen A."/>
            <person name="Lukacs Z."/>
            <person name="Mihaltcheva S."/>
            <person name="Morgado L.N."/>
            <person name="Niskanen T."/>
            <person name="Noordeloos M.E."/>
            <person name="Ohm R.A."/>
            <person name="Ortiz-Santana B."/>
            <person name="Ovrebo C."/>
            <person name="Racz N."/>
            <person name="Riley R."/>
            <person name="Savchenko A."/>
            <person name="Shiryaev A."/>
            <person name="Soop K."/>
            <person name="Spirin V."/>
            <person name="Szebenyi C."/>
            <person name="Tomsovsky M."/>
            <person name="Tulloss R.E."/>
            <person name="Uehling J."/>
            <person name="Grigoriev I.V."/>
            <person name="Vagvolgyi C."/>
            <person name="Papp T."/>
            <person name="Martin F.M."/>
            <person name="Miettinen O."/>
            <person name="Hibbett D.S."/>
            <person name="Nagy L.G."/>
        </authorList>
    </citation>
    <scope>NUCLEOTIDE SEQUENCE [LARGE SCALE GENOMIC DNA]</scope>
    <source>
        <strain evidence="2 3">OMC1185</strain>
    </source>
</reference>
<name>A0A5C3MUH6_9AGAM</name>
<dbReference type="STRING" id="5364.A0A5C3MUH6"/>